<evidence type="ECO:0000313" key="3">
    <source>
        <dbReference type="EMBL" id="KAK3236685.1"/>
    </source>
</evidence>
<reference evidence="3 4" key="1">
    <citation type="journal article" date="2015" name="Genome Biol. Evol.">
        <title>Comparative Genomics of a Bacterivorous Green Alga Reveals Evolutionary Causalities and Consequences of Phago-Mixotrophic Mode of Nutrition.</title>
        <authorList>
            <person name="Burns J.A."/>
            <person name="Paasch A."/>
            <person name="Narechania A."/>
            <person name="Kim E."/>
        </authorList>
    </citation>
    <scope>NUCLEOTIDE SEQUENCE [LARGE SCALE GENOMIC DNA]</scope>
    <source>
        <strain evidence="3 4">PLY_AMNH</strain>
    </source>
</reference>
<evidence type="ECO:0000256" key="2">
    <source>
        <dbReference type="SAM" id="MobiDB-lite"/>
    </source>
</evidence>
<proteinExistence type="predicted"/>
<protein>
    <submittedName>
        <fullName evidence="3">Uncharacterized protein</fullName>
    </submittedName>
</protein>
<organism evidence="3 4">
    <name type="scientific">Cymbomonas tetramitiformis</name>
    <dbReference type="NCBI Taxonomy" id="36881"/>
    <lineage>
        <taxon>Eukaryota</taxon>
        <taxon>Viridiplantae</taxon>
        <taxon>Chlorophyta</taxon>
        <taxon>Pyramimonadophyceae</taxon>
        <taxon>Pyramimonadales</taxon>
        <taxon>Pyramimonadaceae</taxon>
        <taxon>Cymbomonas</taxon>
    </lineage>
</organism>
<name>A0AAE0BIM2_9CHLO</name>
<accession>A0AAE0BIM2</accession>
<keyword evidence="4" id="KW-1185">Reference proteome</keyword>
<feature type="coiled-coil region" evidence="1">
    <location>
        <begin position="169"/>
        <end position="196"/>
    </location>
</feature>
<dbReference type="Proteomes" id="UP001190700">
    <property type="component" value="Unassembled WGS sequence"/>
</dbReference>
<feature type="region of interest" description="Disordered" evidence="2">
    <location>
        <begin position="1"/>
        <end position="20"/>
    </location>
</feature>
<feature type="region of interest" description="Disordered" evidence="2">
    <location>
        <begin position="323"/>
        <end position="342"/>
    </location>
</feature>
<feature type="region of interest" description="Disordered" evidence="2">
    <location>
        <begin position="70"/>
        <end position="140"/>
    </location>
</feature>
<evidence type="ECO:0000313" key="4">
    <source>
        <dbReference type="Proteomes" id="UP001190700"/>
    </source>
</evidence>
<evidence type="ECO:0000256" key="1">
    <source>
        <dbReference type="SAM" id="Coils"/>
    </source>
</evidence>
<feature type="compositionally biased region" description="Polar residues" evidence="2">
    <location>
        <begin position="324"/>
        <end position="342"/>
    </location>
</feature>
<comment type="caution">
    <text evidence="3">The sequence shown here is derived from an EMBL/GenBank/DDBJ whole genome shotgun (WGS) entry which is preliminary data.</text>
</comment>
<sequence length="342" mass="38572">MAPKTFSKSKGKGKAPEVSSDLVTCQFVKPNGHVCANIIKAGGHVDRCGYHTPECLAKKQAAREKARALKVKKQKGYSSDEPVSEQDCDKDDGGETSKSGKQKGKSKKRSEIEPDSDDSSDSSDKTDNNDNTDSEPETDISKMGFSKLLDFLEANFSKELATYNWDICEDAVMDAVDEAEQKADEEKQTVVEAQQKAQRKLAILKWDKLVADYSARDRFIQRMNFESITEYLWNNHHKDLLEYCEDQFSRKEQWRLTYKHTEANQKIAILKWQNLALNYSFRDLLGTSDIASSSDNFTDRDLETEFQSKLSLSETRGELLKSQIAPQPSVDSTGSLDSQDLC</sequence>
<gene>
    <name evidence="3" type="ORF">CYMTET_53191</name>
</gene>
<dbReference type="EMBL" id="LGRX02034907">
    <property type="protein sequence ID" value="KAK3236685.1"/>
    <property type="molecule type" value="Genomic_DNA"/>
</dbReference>
<feature type="compositionally biased region" description="Acidic residues" evidence="2">
    <location>
        <begin position="82"/>
        <end position="94"/>
    </location>
</feature>
<keyword evidence="1" id="KW-0175">Coiled coil</keyword>
<dbReference type="AlphaFoldDB" id="A0AAE0BIM2"/>